<dbReference type="AlphaFoldDB" id="A0A4V5TI20"/>
<keyword evidence="1" id="KW-0472">Membrane</keyword>
<dbReference type="EMBL" id="SZPU01000129">
    <property type="protein sequence ID" value="TKI53203.1"/>
    <property type="molecule type" value="Genomic_DNA"/>
</dbReference>
<dbReference type="SMART" id="SM00710">
    <property type="entry name" value="PbH1"/>
    <property type="match status" value="6"/>
</dbReference>
<dbReference type="Gene3D" id="2.160.20.10">
    <property type="entry name" value="Single-stranded right-handed beta-helix, Pectin lyase-like"/>
    <property type="match status" value="1"/>
</dbReference>
<dbReference type="Pfam" id="PF05048">
    <property type="entry name" value="NosD"/>
    <property type="match status" value="1"/>
</dbReference>
<comment type="caution">
    <text evidence="3">The sequence shown here is derived from an EMBL/GenBank/DDBJ whole genome shotgun (WGS) entry which is preliminary data.</text>
</comment>
<keyword evidence="1" id="KW-0812">Transmembrane</keyword>
<name>A0A4V5TI20_9BACI</name>
<dbReference type="InterPro" id="IPR006626">
    <property type="entry name" value="PbH1"/>
</dbReference>
<keyword evidence="1" id="KW-1133">Transmembrane helix</keyword>
<reference evidence="3 4" key="1">
    <citation type="submission" date="2019-04" db="EMBL/GenBank/DDBJ databases">
        <title>Lysinibacillus genome sequencing.</title>
        <authorList>
            <person name="Dunlap C."/>
        </authorList>
    </citation>
    <scope>NUCLEOTIDE SEQUENCE [LARGE SCALE GENOMIC DNA]</scope>
    <source>
        <strain evidence="3 4">CCTCC AB 2010389</strain>
    </source>
</reference>
<proteinExistence type="predicted"/>
<dbReference type="SUPFAM" id="SSF51126">
    <property type="entry name" value="Pectin lyase-like"/>
    <property type="match status" value="1"/>
</dbReference>
<evidence type="ECO:0000256" key="1">
    <source>
        <dbReference type="SAM" id="Phobius"/>
    </source>
</evidence>
<keyword evidence="4" id="KW-1185">Reference proteome</keyword>
<gene>
    <name evidence="3" type="ORF">FC756_25220</name>
</gene>
<evidence type="ECO:0000313" key="3">
    <source>
        <dbReference type="EMBL" id="TKI53203.1"/>
    </source>
</evidence>
<organism evidence="3 4">
    <name type="scientific">Lysinibacillus mangiferihumi</name>
    <dbReference type="NCBI Taxonomy" id="1130819"/>
    <lineage>
        <taxon>Bacteria</taxon>
        <taxon>Bacillati</taxon>
        <taxon>Bacillota</taxon>
        <taxon>Bacilli</taxon>
        <taxon>Bacillales</taxon>
        <taxon>Bacillaceae</taxon>
        <taxon>Lysinibacillus</taxon>
    </lineage>
</organism>
<protein>
    <submittedName>
        <fullName evidence="3">Copper-binding protein</fullName>
    </submittedName>
</protein>
<dbReference type="Proteomes" id="UP000308744">
    <property type="component" value="Unassembled WGS sequence"/>
</dbReference>
<accession>A0A4V5TI20</accession>
<feature type="transmembrane region" description="Helical" evidence="1">
    <location>
        <begin position="425"/>
        <end position="442"/>
    </location>
</feature>
<dbReference type="InterPro" id="IPR007742">
    <property type="entry name" value="NosD_dom"/>
</dbReference>
<feature type="domain" description="Periplasmic copper-binding protein NosD beta helix" evidence="2">
    <location>
        <begin position="156"/>
        <end position="344"/>
    </location>
</feature>
<evidence type="ECO:0000259" key="2">
    <source>
        <dbReference type="Pfam" id="PF05048"/>
    </source>
</evidence>
<dbReference type="InterPro" id="IPR012334">
    <property type="entry name" value="Pectin_lyas_fold"/>
</dbReference>
<evidence type="ECO:0000313" key="4">
    <source>
        <dbReference type="Proteomes" id="UP000308744"/>
    </source>
</evidence>
<sequence>MTIIINTQRARGISSSLFLLNLEVLKVKKIGCVLLFLLCISSTAYAKFDIQEAIDRAEPGAVINIPAGYYKGNLIVTKNITLRGEKGTEIAAVGEKPAIRIEGADAVMIDNMTLSGKKGIVASEVEGLALRQLKINDVHSAVHIQHGENVHIQHVEIVGTQAHYSKKGNGIAIYQSEKIVVEDSNIKHVQDGIYVEEVDGIVVQRNTVENSRYGTHFMYTENAKALNNTYASNVTGLMVMMTSGITIKDNVVIHHNDMNGSGALLYDVQRADLAFNTMKNNRTAIALQKSAEVQIMHNHFQMNQTAIEGTKVDDQTVVENNQFTGNILTARSDQQGYRLSSNYYDDYVGTDLKNNGTGDVPYVAVSSFGQWMVQQPVYQYFVASPSVVLLTSLDQQINKSARTVLVDETPKLMKDQSVKKVDMDIAQFLLGLFFILSSVWLWKRGLME</sequence>
<dbReference type="InterPro" id="IPR011050">
    <property type="entry name" value="Pectin_lyase_fold/virulence"/>
</dbReference>